<protein>
    <submittedName>
        <fullName evidence="2">Uncharacterized protein</fullName>
    </submittedName>
</protein>
<accession>A0A4P7UCD1</accession>
<feature type="region of interest" description="Disordered" evidence="1">
    <location>
        <begin position="1"/>
        <end position="32"/>
    </location>
</feature>
<reference evidence="2 3" key="1">
    <citation type="journal article" date="2008" name="Int. J. Syst. Evol. Microbiol.">
        <title>Nocardioides daphniae sp. nov., isolated from Daphnia cucullata (Crustacea: Cladocera).</title>
        <authorList>
            <person name="Toth E.M."/>
            <person name="Keki Z."/>
            <person name="Homonnay Z.G."/>
            <person name="Borsodi A.K."/>
            <person name="Marialigeti K."/>
            <person name="Schumann P."/>
        </authorList>
    </citation>
    <scope>NUCLEOTIDE SEQUENCE [LARGE SCALE GENOMIC DNA]</scope>
    <source>
        <strain evidence="2 3">JCM 16608</strain>
    </source>
</reference>
<sequence length="114" mass="12378">MPHGCGVDVAPQGQHLTDAGARSQHDVDDVGHVARGPRTRTMLLLPRPERTAHHLQVLHRQGAHLLAFAMNLGGLVDGVDHERVVAHRQAEHRSQDDLGLALAVHADLPQAQDE</sequence>
<evidence type="ECO:0000313" key="2">
    <source>
        <dbReference type="EMBL" id="QCC77181.1"/>
    </source>
</evidence>
<dbReference type="EMBL" id="CP038462">
    <property type="protein sequence ID" value="QCC77181.1"/>
    <property type="molecule type" value="Genomic_DNA"/>
</dbReference>
<dbReference type="Proteomes" id="UP000297025">
    <property type="component" value="Chromosome"/>
</dbReference>
<gene>
    <name evidence="2" type="ORF">E2C04_08105</name>
</gene>
<feature type="compositionally biased region" description="Basic and acidic residues" evidence="1">
    <location>
        <begin position="23"/>
        <end position="32"/>
    </location>
</feature>
<name>A0A4P7UCD1_9ACTN</name>
<organism evidence="2 3">
    <name type="scientific">Nocardioides daphniae</name>
    <dbReference type="NCBI Taxonomy" id="402297"/>
    <lineage>
        <taxon>Bacteria</taxon>
        <taxon>Bacillati</taxon>
        <taxon>Actinomycetota</taxon>
        <taxon>Actinomycetes</taxon>
        <taxon>Propionibacteriales</taxon>
        <taxon>Nocardioidaceae</taxon>
        <taxon>Nocardioides</taxon>
    </lineage>
</organism>
<evidence type="ECO:0000256" key="1">
    <source>
        <dbReference type="SAM" id="MobiDB-lite"/>
    </source>
</evidence>
<dbReference type="AlphaFoldDB" id="A0A4P7UCD1"/>
<proteinExistence type="predicted"/>
<dbReference type="KEGG" id="ndp:E2C04_08105"/>
<evidence type="ECO:0000313" key="3">
    <source>
        <dbReference type="Proteomes" id="UP000297025"/>
    </source>
</evidence>